<dbReference type="Proteomes" id="UP000319143">
    <property type="component" value="Unassembled WGS sequence"/>
</dbReference>
<evidence type="ECO:0000259" key="1">
    <source>
        <dbReference type="Pfam" id="PF13439"/>
    </source>
</evidence>
<proteinExistence type="predicted"/>
<evidence type="ECO:0000313" key="3">
    <source>
        <dbReference type="Proteomes" id="UP000319143"/>
    </source>
</evidence>
<dbReference type="GO" id="GO:0004373">
    <property type="term" value="F:alpha-1,4-glucan glucosyltransferase (UDP-glucose donor) activity"/>
    <property type="evidence" value="ECO:0007669"/>
    <property type="project" value="UniProtKB-EC"/>
</dbReference>
<name>A0A5C6DDR7_9BACT</name>
<feature type="domain" description="Glycosyltransferase subfamily 4-like N-terminal" evidence="1">
    <location>
        <begin position="10"/>
        <end position="163"/>
    </location>
</feature>
<sequence>MRIAWVTYGFEEYSAYHVNALCQEHECLVVIPGDEDGATRCPIDPSIDLYAFSKPRLREPFKQWLCARRILKRVHDFHPDVVHFQGGHMWFNFALNSLRRYPLVLTIHDPRHHAGDRNSRKTPQWLMDYGFRKADHVIVHGEALAVEVNEIFALERERIHVVPMIARGEETVGNEVEEDQNLILFFGRIWDYKGLDQLIAAQPLINDVVPDARIMIAGQGEDFGRYRALMQDSSKFIVHNEWVSDELRAQFFQRSAIVALPYNEATQSGVVPVAYNYGKPVVATRVGALPECIDDGVTGLLIPPRDPQAIADAVIDLLKNPERRRQMGRAGKAKLDRECSPSVVAQRTADAYRSAIKYRGKHATGAVSLERQEDLQCGS</sequence>
<keyword evidence="2" id="KW-0328">Glycosyltransferase</keyword>
<dbReference type="Gene3D" id="3.40.50.2000">
    <property type="entry name" value="Glycogen Phosphorylase B"/>
    <property type="match status" value="2"/>
</dbReference>
<dbReference type="OrthoDB" id="9775208at2"/>
<dbReference type="SUPFAM" id="SSF53756">
    <property type="entry name" value="UDP-Glycosyltransferase/glycogen phosphorylase"/>
    <property type="match status" value="1"/>
</dbReference>
<gene>
    <name evidence="2" type="ORF">Poly41_40840</name>
</gene>
<dbReference type="InterPro" id="IPR028098">
    <property type="entry name" value="Glyco_trans_4-like_N"/>
</dbReference>
<dbReference type="RefSeq" id="WP_146528367.1">
    <property type="nucleotide sequence ID" value="NZ_SJPV01000007.1"/>
</dbReference>
<dbReference type="EMBL" id="SJPV01000007">
    <property type="protein sequence ID" value="TWU34940.1"/>
    <property type="molecule type" value="Genomic_DNA"/>
</dbReference>
<dbReference type="PANTHER" id="PTHR12526">
    <property type="entry name" value="GLYCOSYLTRANSFERASE"/>
    <property type="match status" value="1"/>
</dbReference>
<dbReference type="Pfam" id="PF13692">
    <property type="entry name" value="Glyco_trans_1_4"/>
    <property type="match status" value="1"/>
</dbReference>
<organism evidence="2 3">
    <name type="scientific">Novipirellula artificiosorum</name>
    <dbReference type="NCBI Taxonomy" id="2528016"/>
    <lineage>
        <taxon>Bacteria</taxon>
        <taxon>Pseudomonadati</taxon>
        <taxon>Planctomycetota</taxon>
        <taxon>Planctomycetia</taxon>
        <taxon>Pirellulales</taxon>
        <taxon>Pirellulaceae</taxon>
        <taxon>Novipirellula</taxon>
    </lineage>
</organism>
<dbReference type="AlphaFoldDB" id="A0A5C6DDR7"/>
<evidence type="ECO:0000313" key="2">
    <source>
        <dbReference type="EMBL" id="TWU34940.1"/>
    </source>
</evidence>
<protein>
    <submittedName>
        <fullName evidence="2">Glycogen synthase</fullName>
        <ecNumber evidence="2">2.4.1.11</ecNumber>
    </submittedName>
</protein>
<dbReference type="CDD" id="cd03801">
    <property type="entry name" value="GT4_PimA-like"/>
    <property type="match status" value="1"/>
</dbReference>
<dbReference type="Pfam" id="PF13439">
    <property type="entry name" value="Glyco_transf_4"/>
    <property type="match status" value="1"/>
</dbReference>
<dbReference type="EC" id="2.4.1.11" evidence="2"/>
<keyword evidence="2" id="KW-0808">Transferase</keyword>
<reference evidence="2 3" key="1">
    <citation type="submission" date="2019-02" db="EMBL/GenBank/DDBJ databases">
        <title>Deep-cultivation of Planctomycetes and their phenomic and genomic characterization uncovers novel biology.</title>
        <authorList>
            <person name="Wiegand S."/>
            <person name="Jogler M."/>
            <person name="Boedeker C."/>
            <person name="Pinto D."/>
            <person name="Vollmers J."/>
            <person name="Rivas-Marin E."/>
            <person name="Kohn T."/>
            <person name="Peeters S.H."/>
            <person name="Heuer A."/>
            <person name="Rast P."/>
            <person name="Oberbeckmann S."/>
            <person name="Bunk B."/>
            <person name="Jeske O."/>
            <person name="Meyerdierks A."/>
            <person name="Storesund J.E."/>
            <person name="Kallscheuer N."/>
            <person name="Luecker S."/>
            <person name="Lage O.M."/>
            <person name="Pohl T."/>
            <person name="Merkel B.J."/>
            <person name="Hornburger P."/>
            <person name="Mueller R.-W."/>
            <person name="Bruemmer F."/>
            <person name="Labrenz M."/>
            <person name="Spormann A.M."/>
            <person name="Op Den Camp H."/>
            <person name="Overmann J."/>
            <person name="Amann R."/>
            <person name="Jetten M.S.M."/>
            <person name="Mascher T."/>
            <person name="Medema M.H."/>
            <person name="Devos D.P."/>
            <person name="Kaster A.-K."/>
            <person name="Ovreas L."/>
            <person name="Rohde M."/>
            <person name="Galperin M.Y."/>
            <person name="Jogler C."/>
        </authorList>
    </citation>
    <scope>NUCLEOTIDE SEQUENCE [LARGE SCALE GENOMIC DNA]</scope>
    <source>
        <strain evidence="2 3">Poly41</strain>
    </source>
</reference>
<keyword evidence="3" id="KW-1185">Reference proteome</keyword>
<accession>A0A5C6DDR7</accession>
<comment type="caution">
    <text evidence="2">The sequence shown here is derived from an EMBL/GenBank/DDBJ whole genome shotgun (WGS) entry which is preliminary data.</text>
</comment>